<evidence type="ECO:0000313" key="2">
    <source>
        <dbReference type="Proteomes" id="UP000196331"/>
    </source>
</evidence>
<dbReference type="AlphaFoldDB" id="A0A1R4HPA4"/>
<accession>A0A1R4HPA4</accession>
<gene>
    <name evidence="1" type="ORF">CZ787_01340</name>
</gene>
<reference evidence="1 2" key="1">
    <citation type="submission" date="2017-02" db="EMBL/GenBank/DDBJ databases">
        <authorList>
            <person name="Dridi B."/>
        </authorList>
    </citation>
    <scope>NUCLEOTIDE SEQUENCE [LARGE SCALE GENOMIC DNA]</scope>
    <source>
        <strain evidence="1 2">JB380</strain>
    </source>
</reference>
<dbReference type="EMBL" id="FUKM01000003">
    <property type="protein sequence ID" value="SJN09360.1"/>
    <property type="molecule type" value="Genomic_DNA"/>
</dbReference>
<proteinExistence type="predicted"/>
<evidence type="ECO:0000313" key="1">
    <source>
        <dbReference type="EMBL" id="SJN09360.1"/>
    </source>
</evidence>
<comment type="caution">
    <text evidence="1">The sequence shown here is derived from an EMBL/GenBank/DDBJ whole genome shotgun (WGS) entry which is preliminary data.</text>
</comment>
<sequence length="51" mass="5438">MHDAWRGYKCLHGLSDAACGGGAIAISGYTPNTGVESIASPFWQYGFLRTC</sequence>
<protein>
    <submittedName>
        <fullName evidence="1">Uncharacterized protein</fullName>
    </submittedName>
</protein>
<name>A0A1R4HPA4_9GAMM</name>
<dbReference type="Proteomes" id="UP000196331">
    <property type="component" value="Unassembled WGS sequence"/>
</dbReference>
<organism evidence="1 2">
    <name type="scientific">Halomonas citrativorans</name>
    <dbReference type="NCBI Taxonomy" id="2742612"/>
    <lineage>
        <taxon>Bacteria</taxon>
        <taxon>Pseudomonadati</taxon>
        <taxon>Pseudomonadota</taxon>
        <taxon>Gammaproteobacteria</taxon>
        <taxon>Oceanospirillales</taxon>
        <taxon>Halomonadaceae</taxon>
        <taxon>Halomonas</taxon>
    </lineage>
</organism>